<dbReference type="InterPro" id="IPR036291">
    <property type="entry name" value="NAD(P)-bd_dom_sf"/>
</dbReference>
<dbReference type="UniPathway" id="UPA00028">
    <property type="reaction ID" value="UER00004"/>
</dbReference>
<evidence type="ECO:0000256" key="7">
    <source>
        <dbReference type="ARBA" id="ARBA00022857"/>
    </source>
</evidence>
<keyword evidence="7 11" id="KW-0521">NADP</keyword>
<sequence>MALRFFCPIFQEANEMNIHIIGGGALGLFFAAEWSGFHQVTLQTRTSEQRDRLQAEGIRVIEDGCESIHFVQTADSAPTETALTVVAVKQYQLDAVLPVLPAHSSVLFIQNGLSHLRKVQEIPHPAVYAASVMHGIARQDGRTIQVNGRNTTKIAGVKGGSPAVWESLCTPQLAFEWQEGAKEMLLEKMAVNAVINPLTALLSVQNGVLADNPHFRSTAMQLCEEFALTFPGRTAEDVFQSVMDVCRKTAQNESSMLSDMKKGHETELDAIVGALIAEAAEKGIQVPAFTLIYHLIKGKTPALMKE</sequence>
<keyword evidence="8 11" id="KW-0560">Oxidoreductase</keyword>
<evidence type="ECO:0000256" key="9">
    <source>
        <dbReference type="ARBA" id="ARBA00032024"/>
    </source>
</evidence>
<name>A0A1N6U893_9BACI</name>
<evidence type="ECO:0000313" key="16">
    <source>
        <dbReference type="Proteomes" id="UP000186385"/>
    </source>
</evidence>
<evidence type="ECO:0000259" key="13">
    <source>
        <dbReference type="Pfam" id="PF08546"/>
    </source>
</evidence>
<dbReference type="InterPro" id="IPR013328">
    <property type="entry name" value="6PGD_dom2"/>
</dbReference>
<dbReference type="OrthoDB" id="9800163at2"/>
<evidence type="ECO:0000256" key="6">
    <source>
        <dbReference type="ARBA" id="ARBA00022655"/>
    </source>
</evidence>
<dbReference type="Pfam" id="PF02558">
    <property type="entry name" value="ApbA"/>
    <property type="match status" value="1"/>
</dbReference>
<evidence type="ECO:0000313" key="17">
    <source>
        <dbReference type="Proteomes" id="UP000215545"/>
    </source>
</evidence>
<dbReference type="EC" id="1.1.1.169" evidence="4 11"/>
<dbReference type="InterPro" id="IPR050838">
    <property type="entry name" value="Ketopantoate_reductase"/>
</dbReference>
<evidence type="ECO:0000259" key="12">
    <source>
        <dbReference type="Pfam" id="PF02558"/>
    </source>
</evidence>
<comment type="catalytic activity">
    <reaction evidence="10 11">
        <text>(R)-pantoate + NADP(+) = 2-dehydropantoate + NADPH + H(+)</text>
        <dbReference type="Rhea" id="RHEA:16233"/>
        <dbReference type="ChEBI" id="CHEBI:11561"/>
        <dbReference type="ChEBI" id="CHEBI:15378"/>
        <dbReference type="ChEBI" id="CHEBI:15980"/>
        <dbReference type="ChEBI" id="CHEBI:57783"/>
        <dbReference type="ChEBI" id="CHEBI:58349"/>
        <dbReference type="EC" id="1.1.1.169"/>
    </reaction>
</comment>
<dbReference type="SUPFAM" id="SSF51735">
    <property type="entry name" value="NAD(P)-binding Rossmann-fold domains"/>
    <property type="match status" value="1"/>
</dbReference>
<evidence type="ECO:0000313" key="14">
    <source>
        <dbReference type="EMBL" id="OXS78460.1"/>
    </source>
</evidence>
<dbReference type="Pfam" id="PF08546">
    <property type="entry name" value="ApbA_C"/>
    <property type="match status" value="1"/>
</dbReference>
<keyword evidence="6 11" id="KW-0566">Pantothenate biosynthesis</keyword>
<evidence type="ECO:0000256" key="4">
    <source>
        <dbReference type="ARBA" id="ARBA00013014"/>
    </source>
</evidence>
<dbReference type="GO" id="GO:0008677">
    <property type="term" value="F:2-dehydropantoate 2-reductase activity"/>
    <property type="evidence" value="ECO:0007669"/>
    <property type="project" value="UniProtKB-EC"/>
</dbReference>
<dbReference type="Gene3D" id="1.10.1040.10">
    <property type="entry name" value="N-(1-d-carboxylethyl)-l-norvaline Dehydrogenase, domain 2"/>
    <property type="match status" value="1"/>
</dbReference>
<evidence type="ECO:0000313" key="15">
    <source>
        <dbReference type="EMBL" id="SIQ61852.1"/>
    </source>
</evidence>
<dbReference type="EMBL" id="FTLX01000003">
    <property type="protein sequence ID" value="SIQ61852.1"/>
    <property type="molecule type" value="Genomic_DNA"/>
</dbReference>
<feature type="domain" description="Ketopantoate reductase C-terminal" evidence="13">
    <location>
        <begin position="184"/>
        <end position="299"/>
    </location>
</feature>
<keyword evidence="17" id="KW-1185">Reference proteome</keyword>
<protein>
    <recommendedName>
        <fullName evidence="5 11">2-dehydropantoate 2-reductase</fullName>
        <ecNumber evidence="4 11">1.1.1.169</ecNumber>
    </recommendedName>
    <alternativeName>
        <fullName evidence="9 11">Ketopantoate reductase</fullName>
    </alternativeName>
</protein>
<dbReference type="Proteomes" id="UP000215545">
    <property type="component" value="Unassembled WGS sequence"/>
</dbReference>
<evidence type="ECO:0000256" key="3">
    <source>
        <dbReference type="ARBA" id="ARBA00007870"/>
    </source>
</evidence>
<evidence type="ECO:0000256" key="5">
    <source>
        <dbReference type="ARBA" id="ARBA00019465"/>
    </source>
</evidence>
<accession>A0A1N6U893</accession>
<comment type="pathway">
    <text evidence="2 11">Cofactor biosynthesis; (R)-pantothenate biosynthesis; (R)-pantoate from 3-methyl-2-oxobutanoate: step 2/2.</text>
</comment>
<evidence type="ECO:0000256" key="2">
    <source>
        <dbReference type="ARBA" id="ARBA00004994"/>
    </source>
</evidence>
<evidence type="ECO:0000256" key="10">
    <source>
        <dbReference type="ARBA" id="ARBA00048793"/>
    </source>
</evidence>
<dbReference type="InterPro" id="IPR013332">
    <property type="entry name" value="KPR_N"/>
</dbReference>
<dbReference type="InterPro" id="IPR013752">
    <property type="entry name" value="KPA_reductase"/>
</dbReference>
<evidence type="ECO:0000256" key="11">
    <source>
        <dbReference type="RuleBase" id="RU362068"/>
    </source>
</evidence>
<reference evidence="14" key="3">
    <citation type="submission" date="2017-03" db="EMBL/GenBank/DDBJ databases">
        <authorList>
            <person name="Dastager S.G."/>
            <person name="Neurgaonkar P.S."/>
            <person name="Dharne M.S."/>
        </authorList>
    </citation>
    <scope>NUCLEOTIDE SEQUENCE</scope>
    <source>
        <strain evidence="14">DSM 25145</strain>
    </source>
</reference>
<gene>
    <name evidence="14" type="ORF">B1B05_07600</name>
    <name evidence="15" type="ORF">SAMN05443094_103197</name>
</gene>
<dbReference type="NCBIfam" id="TIGR00745">
    <property type="entry name" value="apbA_panE"/>
    <property type="match status" value="1"/>
</dbReference>
<dbReference type="PANTHER" id="PTHR43765:SF2">
    <property type="entry name" value="2-DEHYDROPANTOATE 2-REDUCTASE"/>
    <property type="match status" value="1"/>
</dbReference>
<dbReference type="PANTHER" id="PTHR43765">
    <property type="entry name" value="2-DEHYDROPANTOATE 2-REDUCTASE-RELATED"/>
    <property type="match status" value="1"/>
</dbReference>
<dbReference type="GO" id="GO:0005737">
    <property type="term" value="C:cytoplasm"/>
    <property type="evidence" value="ECO:0007669"/>
    <property type="project" value="TreeGrafter"/>
</dbReference>
<feature type="domain" description="Ketopantoate reductase N-terminal" evidence="12">
    <location>
        <begin position="18"/>
        <end position="155"/>
    </location>
</feature>
<dbReference type="GO" id="GO:0015940">
    <property type="term" value="P:pantothenate biosynthetic process"/>
    <property type="evidence" value="ECO:0007669"/>
    <property type="project" value="UniProtKB-UniPathway"/>
</dbReference>
<reference evidence="15 16" key="1">
    <citation type="submission" date="2017-01" db="EMBL/GenBank/DDBJ databases">
        <authorList>
            <person name="Mah S.A."/>
            <person name="Swanson W.J."/>
            <person name="Moy G.W."/>
            <person name="Vacquier V.D."/>
        </authorList>
    </citation>
    <scope>NUCLEOTIDE SEQUENCE [LARGE SCALE GENOMIC DNA]</scope>
    <source>
        <strain evidence="15 16">NIO-1016</strain>
    </source>
</reference>
<evidence type="ECO:0000256" key="8">
    <source>
        <dbReference type="ARBA" id="ARBA00023002"/>
    </source>
</evidence>
<dbReference type="Gene3D" id="3.40.50.720">
    <property type="entry name" value="NAD(P)-binding Rossmann-like Domain"/>
    <property type="match status" value="1"/>
</dbReference>
<comment type="similarity">
    <text evidence="3 11">Belongs to the ketopantoate reductase family.</text>
</comment>
<dbReference type="GO" id="GO:0050661">
    <property type="term" value="F:NADP binding"/>
    <property type="evidence" value="ECO:0007669"/>
    <property type="project" value="TreeGrafter"/>
</dbReference>
<comment type="function">
    <text evidence="1 11">Catalyzes the NADPH-dependent reduction of ketopantoate into pantoic acid.</text>
</comment>
<dbReference type="AlphaFoldDB" id="A0A1N6U893"/>
<proteinExistence type="inferred from homology"/>
<dbReference type="InterPro" id="IPR003710">
    <property type="entry name" value="ApbA"/>
</dbReference>
<dbReference type="SUPFAM" id="SSF48179">
    <property type="entry name" value="6-phosphogluconate dehydrogenase C-terminal domain-like"/>
    <property type="match status" value="1"/>
</dbReference>
<dbReference type="InterPro" id="IPR008927">
    <property type="entry name" value="6-PGluconate_DH-like_C_sf"/>
</dbReference>
<evidence type="ECO:0000256" key="1">
    <source>
        <dbReference type="ARBA" id="ARBA00002919"/>
    </source>
</evidence>
<organism evidence="15 16">
    <name type="scientific">Domibacillus enclensis</name>
    <dbReference type="NCBI Taxonomy" id="1017273"/>
    <lineage>
        <taxon>Bacteria</taxon>
        <taxon>Bacillati</taxon>
        <taxon>Bacillota</taxon>
        <taxon>Bacilli</taxon>
        <taxon>Bacillales</taxon>
        <taxon>Bacillaceae</taxon>
        <taxon>Domibacillus</taxon>
    </lineage>
</organism>
<reference evidence="17" key="2">
    <citation type="submission" date="2017-03" db="EMBL/GenBank/DDBJ databases">
        <title>Bacillus sp. V-88(T) DSM27956, whole genome shotgun sequencing project.</title>
        <authorList>
            <person name="Dastager S.G."/>
            <person name="Neurgaonkar P.S."/>
            <person name="Dharne M.S."/>
        </authorList>
    </citation>
    <scope>NUCLEOTIDE SEQUENCE [LARGE SCALE GENOMIC DNA]</scope>
    <source>
        <strain evidence="17">DSM 25145</strain>
    </source>
</reference>
<dbReference type="STRING" id="1017273.SAMN05443094_103197"/>
<dbReference type="Proteomes" id="UP000186385">
    <property type="component" value="Unassembled WGS sequence"/>
</dbReference>
<dbReference type="EMBL" id="MWSK01000003">
    <property type="protein sequence ID" value="OXS78460.1"/>
    <property type="molecule type" value="Genomic_DNA"/>
</dbReference>